<protein>
    <submittedName>
        <fullName evidence="3">Uncharacterized protein</fullName>
    </submittedName>
</protein>
<reference evidence="3" key="1">
    <citation type="submission" date="2022-11" db="UniProtKB">
        <authorList>
            <consortium name="WormBaseParasite"/>
        </authorList>
    </citation>
    <scope>IDENTIFICATION</scope>
</reference>
<name>A0A914YM05_9BILA</name>
<keyword evidence="1" id="KW-1133">Transmembrane helix</keyword>
<organism evidence="2 3">
    <name type="scientific">Panagrolaimus superbus</name>
    <dbReference type="NCBI Taxonomy" id="310955"/>
    <lineage>
        <taxon>Eukaryota</taxon>
        <taxon>Metazoa</taxon>
        <taxon>Ecdysozoa</taxon>
        <taxon>Nematoda</taxon>
        <taxon>Chromadorea</taxon>
        <taxon>Rhabditida</taxon>
        <taxon>Tylenchina</taxon>
        <taxon>Panagrolaimomorpha</taxon>
        <taxon>Panagrolaimoidea</taxon>
        <taxon>Panagrolaimidae</taxon>
        <taxon>Panagrolaimus</taxon>
    </lineage>
</organism>
<sequence length="261" mass="29772">MLPTKNAVKECKIKAAERAPNMYIEFFSSELDSNEMEIYSDLTVLYQSTWSTSTFNVLVMVEEIYMLALSMLDPQIKFQDYDLCNEGSIMAYFQYLSDNNSSQTVAKMTAPVNFMDSRRTNYFWGETSICRTKMDQKNITEMAHLIPTTKHQNDVTMKPGEGINGINGTVWLIIGGTITIMLMLSMVIIGRILWNKFTSERRMSSVLKGKSDSFISVMKTKEEYWKMLLNVDNVIINFEEVIGEGSKAIVYKGKQHGREGG</sequence>
<keyword evidence="1" id="KW-0812">Transmembrane</keyword>
<dbReference type="WBParaSite" id="PSU_v2.g19947.t1">
    <property type="protein sequence ID" value="PSU_v2.g19947.t1"/>
    <property type="gene ID" value="PSU_v2.g19947"/>
</dbReference>
<keyword evidence="1" id="KW-0472">Membrane</keyword>
<keyword evidence="2" id="KW-1185">Reference proteome</keyword>
<dbReference type="Proteomes" id="UP000887577">
    <property type="component" value="Unplaced"/>
</dbReference>
<accession>A0A914YM05</accession>
<dbReference type="AlphaFoldDB" id="A0A914YM05"/>
<proteinExistence type="predicted"/>
<evidence type="ECO:0000313" key="3">
    <source>
        <dbReference type="WBParaSite" id="PSU_v2.g19947.t1"/>
    </source>
</evidence>
<feature type="transmembrane region" description="Helical" evidence="1">
    <location>
        <begin position="170"/>
        <end position="194"/>
    </location>
</feature>
<evidence type="ECO:0000313" key="2">
    <source>
        <dbReference type="Proteomes" id="UP000887577"/>
    </source>
</evidence>
<evidence type="ECO:0000256" key="1">
    <source>
        <dbReference type="SAM" id="Phobius"/>
    </source>
</evidence>